<reference evidence="13" key="1">
    <citation type="submission" date="2017-09" db="EMBL/GenBank/DDBJ databases">
        <title>Contemporary evolution of a Lepidopteran species, Heliothis virescens, in response to modern agricultural practices.</title>
        <authorList>
            <person name="Fritz M.L."/>
            <person name="Deyonke A.M."/>
            <person name="Papanicolaou A."/>
            <person name="Micinski S."/>
            <person name="Westbrook J."/>
            <person name="Gould F."/>
        </authorList>
    </citation>
    <scope>NUCLEOTIDE SEQUENCE [LARGE SCALE GENOMIC DNA]</scope>
    <source>
        <strain evidence="13">HvINT-</strain>
        <tissue evidence="13">Whole body</tissue>
    </source>
</reference>
<dbReference type="Pfam" id="PF00400">
    <property type="entry name" value="WD40"/>
    <property type="match status" value="1"/>
</dbReference>
<evidence type="ECO:0000256" key="9">
    <source>
        <dbReference type="ARBA" id="ARBA00022840"/>
    </source>
</evidence>
<comment type="caution">
    <text evidence="13">The sequence shown here is derived from an EMBL/GenBank/DDBJ whole genome shotgun (WGS) entry which is preliminary data.</text>
</comment>
<dbReference type="GO" id="GO:0034272">
    <property type="term" value="C:phosphatidylinositol 3-kinase complex, class III, type II"/>
    <property type="evidence" value="ECO:0007669"/>
    <property type="project" value="TreeGrafter"/>
</dbReference>
<dbReference type="InterPro" id="IPR001680">
    <property type="entry name" value="WD40_rpt"/>
</dbReference>
<dbReference type="InterPro" id="IPR011989">
    <property type="entry name" value="ARM-like"/>
</dbReference>
<dbReference type="STRING" id="7102.A0A2A4JVJ7"/>
<gene>
    <name evidence="13" type="ORF">B5V51_11239</name>
</gene>
<accession>A0A2A4JVJ7</accession>
<evidence type="ECO:0000256" key="7">
    <source>
        <dbReference type="ARBA" id="ARBA00022741"/>
    </source>
</evidence>
<evidence type="ECO:0000256" key="11">
    <source>
        <dbReference type="SAM" id="MobiDB-lite"/>
    </source>
</evidence>
<feature type="region of interest" description="Disordered" evidence="11">
    <location>
        <begin position="1464"/>
        <end position="1483"/>
    </location>
</feature>
<dbReference type="SUPFAM" id="SSF48371">
    <property type="entry name" value="ARM repeat"/>
    <property type="match status" value="2"/>
</dbReference>
<dbReference type="GO" id="GO:0006623">
    <property type="term" value="P:protein targeting to vacuole"/>
    <property type="evidence" value="ECO:0007669"/>
    <property type="project" value="TreeGrafter"/>
</dbReference>
<feature type="region of interest" description="Disordered" evidence="11">
    <location>
        <begin position="1496"/>
        <end position="1532"/>
    </location>
</feature>
<feature type="repeat" description="WD" evidence="10">
    <location>
        <begin position="3931"/>
        <end position="3961"/>
    </location>
</feature>
<comment type="subcellular location">
    <subcellularLocation>
        <location evidence="1">Cytoplasmic vesicle</location>
        <location evidence="1">Autophagosome</location>
    </subcellularLocation>
</comment>
<dbReference type="GO" id="GO:0034271">
    <property type="term" value="C:phosphatidylinositol 3-kinase complex, class III, type I"/>
    <property type="evidence" value="ECO:0007669"/>
    <property type="project" value="TreeGrafter"/>
</dbReference>
<dbReference type="SUPFAM" id="SSF56112">
    <property type="entry name" value="Protein kinase-like (PK-like)"/>
    <property type="match status" value="1"/>
</dbReference>
<evidence type="ECO:0000259" key="12">
    <source>
        <dbReference type="PROSITE" id="PS50011"/>
    </source>
</evidence>
<dbReference type="Pfam" id="PF00069">
    <property type="entry name" value="Pkinase"/>
    <property type="match status" value="1"/>
</dbReference>
<keyword evidence="5" id="KW-0808">Transferase</keyword>
<organism evidence="13">
    <name type="scientific">Heliothis virescens</name>
    <name type="common">Tobacco budworm moth</name>
    <dbReference type="NCBI Taxonomy" id="7102"/>
    <lineage>
        <taxon>Eukaryota</taxon>
        <taxon>Metazoa</taxon>
        <taxon>Ecdysozoa</taxon>
        <taxon>Arthropoda</taxon>
        <taxon>Hexapoda</taxon>
        <taxon>Insecta</taxon>
        <taxon>Pterygota</taxon>
        <taxon>Neoptera</taxon>
        <taxon>Endopterygota</taxon>
        <taxon>Lepidoptera</taxon>
        <taxon>Glossata</taxon>
        <taxon>Ditrysia</taxon>
        <taxon>Noctuoidea</taxon>
        <taxon>Noctuidae</taxon>
        <taxon>Heliothinae</taxon>
        <taxon>Heliothis</taxon>
    </lineage>
</organism>
<keyword evidence="4 10" id="KW-0853">WD repeat</keyword>
<name>A0A2A4JVJ7_HELVI</name>
<dbReference type="PROSITE" id="PS50294">
    <property type="entry name" value="WD_REPEATS_REGION"/>
    <property type="match status" value="1"/>
</dbReference>
<keyword evidence="9" id="KW-0067">ATP-binding</keyword>
<dbReference type="GO" id="GO:0005776">
    <property type="term" value="C:autophagosome"/>
    <property type="evidence" value="ECO:0007669"/>
    <property type="project" value="UniProtKB-SubCell"/>
</dbReference>
<dbReference type="InterPro" id="IPR055231">
    <property type="entry name" value="2AA_helical"/>
</dbReference>
<dbReference type="PROSITE" id="PS50011">
    <property type="entry name" value="PROTEIN_KINASE_DOM"/>
    <property type="match status" value="1"/>
</dbReference>
<dbReference type="GO" id="GO:0045324">
    <property type="term" value="P:late endosome to vacuole transport"/>
    <property type="evidence" value="ECO:0007669"/>
    <property type="project" value="InterPro"/>
</dbReference>
<dbReference type="Gene3D" id="1.10.510.10">
    <property type="entry name" value="Transferase(Phosphotransferase) domain 1"/>
    <property type="match status" value="1"/>
</dbReference>
<dbReference type="InterPro" id="IPR036322">
    <property type="entry name" value="WD40_repeat_dom_sf"/>
</dbReference>
<dbReference type="GO" id="GO:0005770">
    <property type="term" value="C:late endosome"/>
    <property type="evidence" value="ECO:0007669"/>
    <property type="project" value="TreeGrafter"/>
</dbReference>
<evidence type="ECO:0000256" key="6">
    <source>
        <dbReference type="ARBA" id="ARBA00022737"/>
    </source>
</evidence>
<dbReference type="Pfam" id="PF22956">
    <property type="entry name" value="VPS15-like_hel"/>
    <property type="match status" value="2"/>
</dbReference>
<dbReference type="SMART" id="SM00320">
    <property type="entry name" value="WD40"/>
    <property type="match status" value="14"/>
</dbReference>
<dbReference type="GO" id="GO:0016236">
    <property type="term" value="P:macroautophagy"/>
    <property type="evidence" value="ECO:0007669"/>
    <property type="project" value="InterPro"/>
</dbReference>
<dbReference type="InterPro" id="IPR008271">
    <property type="entry name" value="Ser/Thr_kinase_AS"/>
</dbReference>
<evidence type="ECO:0000256" key="2">
    <source>
        <dbReference type="ARBA" id="ARBA00012513"/>
    </source>
</evidence>
<evidence type="ECO:0000313" key="13">
    <source>
        <dbReference type="EMBL" id="PCG75644.1"/>
    </source>
</evidence>
<dbReference type="GO" id="GO:0004674">
    <property type="term" value="F:protein serine/threonine kinase activity"/>
    <property type="evidence" value="ECO:0007669"/>
    <property type="project" value="UniProtKB-KW"/>
</dbReference>
<dbReference type="SMART" id="SM00220">
    <property type="entry name" value="S_TKc"/>
    <property type="match status" value="1"/>
</dbReference>
<dbReference type="CDD" id="cd13980">
    <property type="entry name" value="STKc_Vps15"/>
    <property type="match status" value="1"/>
</dbReference>
<keyword evidence="8" id="KW-0418">Kinase</keyword>
<proteinExistence type="predicted"/>
<sequence>MGNQLVGVAPSQIYPVEHYLSDHVDLSFDQSLGSTRFLKVARARSREGLVVVKVFAVHDPSLPLAEHKERILKIKEQLASAFNCLPFQRVILTDKAGLLMREYCKCSVYDRMSTRPFLTTLEKKWITFQVLYALHRMHKLGICHGDIKLENIMVTSWLWVLLTDIASFKPTFLPDDNPADFSYFFDTSRRRLCYVAPERFVRAPDPHNRPMSDDKMGGLLLSESPCKVGELVPSMDIFSAGCALLELWNDGTPALDLPGLLAYRNGEDRPPTMTLSTDDPQLRTLLHSMTERNPRDRRTAELYLDEARGKLFPEYFYSFLQSYMLIFSAQPILPPDEKILRIHQDIKNIIKIFTQPSDAKNYQDLVEETTDHQNIDSIDKLKDKFKVLNVNTTDFDDDDDKAPERKDMGPDSEGLILITSLVTSCIRGLHHCTSKLYSLEILQLLCENSSSETILDRILPYIIHLSHDSVSRVRARAVATCARAVSAVRSLPNADCNVFPEYILPELAPRATDPSVPVRIAYANNIVLYIHVPSVPQYILPELAPRATDPSVPVRIAYANNIGEYCTYMYLVSPSTSCPSWPPAPPTPACPCASRMLTISYILPELAPRATDPSVPVRIAYANNIGEYCTYMYLVSPSTSCPSWPPAPPTPACPCASRMLTISYILPELAPRATDPSVPVRIAYANNIGEYCTYMYLVSPSTSCPSWPPAPPTPACPCASRMLTISYILPELAPRATDPSVPVRIAYANNIGEYCTYMYLVSPSTSCPSWPPAPPTPACPCASRMLTISYILPELAPRATDPSVPVRIAYANNIGEYCTYMYLVSPSTSCPSWPPAPPTPACPCASRMLTISYILPELAPRATDPSVPVRIAYANNIGEYCTYMYLVSPSTSCPSWPPAPPTPACPCASRMLTISYILPELAPRATDPSVPVRIAYANNIGEYCTYMYLVSPSTSCPSWPPAPPTPACPCASRMLTISYILPELAPRATDPSVPVRIAYANNIGEYCTYMYLVSPSTSCPSWPPAPPTPACPCASRMLTISYILPELAPRATDPSVPVRIAYANNIGEYCTYMYLVSPSTSCPSWPPAPPTPACPCASRMLTISYILPELAPRATDPSVPVRIAYANNIAKLAETAVRFLDQTQNMVEKEAANINYETELSALHEMVRSTVSYLLTDSQAVVKRALVENGITKLCIFFGKQKANDVILSHMVTFLNDKEEAALRGCFFERVVGVAAYVGHHAAPILVPLLQQGLTDQSEWIIAKALRATTNLAELGLLPKQALCDLVAESAVFLAHPNLWIRHEVCGLVSCVSSLLNPIDVNCKILPLVWPHLKHKLIQVERAELLLESLAEPIPRKVLDAVLRHGDVDRLVHTLRERRNTRLKVKQGTVPQYSEMGQQLRNLFRRLASDGMTEHVENQLLAMSAHLIKIQGSSTQHITEAPGRLVLQSGMSRAVPLDCADAMPHVDSDTHNRRSHKTSVSHETHMNTEWQHMFGQSHEQHSRVSESAVQSQAVPAGGAASQAMSVPPHHSQLGHSASYVQYSMAPCRVELRDLTARMQQKYQKSLRSHDDPLDNEDDMLPPAGWRPGNQLLAYLHEHKARVNQMVTLPAHRSLFGSCSDDGTVRLWDAARLHTQAHINRHTSTGNTAMCWQHCHVLRRRHRAPVGRGAPAHAGTHQQVTLPCAGNTAMCSDDGTVRLWDAARLHTQAHINRHTSTGNTAMCWQHCHVLRRRHRAPVGRGAPAHAGTHQQVTLPCAGNTAMCSDDGTVRLWDAARLHTQAHINRHTSTGNTAMCWQHCHVLRRRHRAPVGRGAPAHAGTHQQVTLPCAGNTAMCSDDGTVRLWDAARLHTQAHINRHTSTGNTAMCWQHCHVLRRRHRAPVGRGAPAHAGTHQQVTLPCAGNTAMCSDDGTVRLWDAARLHTQAHINRHTSTGNTAMCWQHCHVLRRRHRAPVGRGAPAHAGTHQQVTLPCAGNTAMCSDDGTVRLWDAARLHTQAHINRHTSTGNTAMCWQHCHVLRRRHRAPVGRGAPAHAGTHQQVTLPCAGNTAMCSDDGTVRLWDAARLHTQAHINRHTSTGNTAMCWQHCHVLRRRHRAPVGRGAPAHAGTHQQVTLPCAGNTAMCSDDGTVRLWDAARLHTQAHINRHTSTGNTAMCWQHCHVLRRRHRAPVGRGAPAHAGTHQQVTLPCAGNTAMCSDDGTVRLWDAARLHTQAHINRHTSTGNTAMCWQHCHVLRRRHRAPVGRGAPAHAGTHQQVTLPCAGNTAMCSDDGTVRLWDAARLHTQAHINRHTSTGNTAMCWQHCHVLRRRHRAPVGRGAPAHAGTHQQVTLPCAGNTAMCSDDGTVRLWDAARLHTQAHINRSKSMYNRNAGPVLSIAACEAGQSLVAATQESVFVLRVDNNSSRMTLSQGRQLEGDGDDAVCVAAPAHGAVISYATLLASIVGWDLRAPGNAWKLQGDLKQGVYTCLYADPCGYLAVGTSSGAICVWDLRFHLPITSVRHPNSERVRRIVRGAGGGSVWAGGARDAAAWSLESTQRTHALWPCTNALQPLHYTPAPGVHAAHARALALHQRAAAAALHACCEYNTYSGGSVWAGGARDAAAWSLESTQRTHALWPCTNALQPLHYTPARVGGRRARRGGLEPGVHAAHARALALHQRAAAAALHACCEYNTYSGGSVWAGGARDAAAWSLESTQRTHALWPCTNALQPLHYTPARVGGRRARRGGLEPGVHAAHARALALHQRAAAAALHACCEYNTYSGGSVWAGGARDAAAWSLESTQRTHALWPCTNALQPLHYTPARVGGRRARRGGLEPGVHAAHARALALHQRAAAAALHACCEYNTYSGGSVWAGGARDAAAWSLESTQRTHALWPCTNALQPLHYTPARVGGRRARRGGLEPGVHAAHARALALHQRAAAAALHACCEYNTYSGGSVWAGGARDAAAWSLESTQRTHALWPCTNALQPLHYTPARVGGRRARRGGLEPGVHAAHARALALHQRAAAAALHACCEYNTYSGGSVWAGGARDAAAWSLESTQRTHALWPCTNALQPLHYTPARVGGRRARRGGLEPGVHAAHARALALHQRAAAAALHACCEYNTYSGGSVWAGGARDAAAWSLESTQRTHALWPCTNALQPLHYTPARVGGRRARRGGLEPGVHAAHARALALHQRAAAAALHACCEYNTYSGGSVWAGGARDAAAWSLESTQRTHALWPCTNALQPLHYTPARVGGRRARRGGLEPGVHAAHARALALHQRAAAAALHACCEYNTYSGGSVWAGGARDAAAWSLESTQRTHALWPCTNALQPLHYTPARVGGRRARRGGLEPGVHAAHARALALHQRAAAAALHACCEYNTYSGGSVWAGGARDAAAWSLESTQRTHALWPCTNALQPLHYTPARVGGRRARRGGLEPGVHAAHARALALHQRAAAAALHACCEYNTYSGGSVWAGGARDAAAWSLESTQRTHALWPCTNALQPLHYTPARVGGRRARRGGLEPGVHAAHARALALHQRAAAAALHACCEYNTYSGGSVWAGGARDAAAWSLESTQRTHALWPCTNALQPLHYTPARVGGRRARRGGLEPGVHAAHARALALHQRAAAAALHACCEYNTYSGGSVWAGGARDAAAWSLESTQRTHALWPCTNALQPLHYTPARVGGRRARRGGLEPGVHAAHARALALHQRAAAAALHACCEYNTYSGGSVWAGGARDAAAWSLESTQRTHALWPCTNALQPLHYTPARVGGRRARRGGLEPGVHAAHARALALHQRAAAAALHACCEYNTYSGGSVWAGGARDAAAWSLESTQRTHALWPCTNALQPLHYTPAASHYISAIYCGAREGNRFVVTGGSDLRLRYWDLEHPEDSYVLLHAHNDSLRNSPNAVKYRSRIIDGTTVIQECCKQNPSAPASLIEDNIYRSVESRSFYHTAPITDLTMVEGSKPYLVSAAADGVINVWK</sequence>
<dbReference type="PANTHER" id="PTHR17583">
    <property type="entry name" value="PHOSPHOINOSITIDE 3-KINASE REGULATORY SUBUNIT 4"/>
    <property type="match status" value="1"/>
</dbReference>
<dbReference type="Gene3D" id="2.130.10.10">
    <property type="entry name" value="YVTN repeat-like/Quinoprotein amine dehydrogenase"/>
    <property type="match status" value="6"/>
</dbReference>
<dbReference type="Gene3D" id="1.25.10.10">
    <property type="entry name" value="Leucine-rich Repeat Variant"/>
    <property type="match status" value="3"/>
</dbReference>
<feature type="domain" description="Protein kinase" evidence="12">
    <location>
        <begin position="26"/>
        <end position="320"/>
    </location>
</feature>
<keyword evidence="6" id="KW-0677">Repeat</keyword>
<dbReference type="EC" id="2.7.11.1" evidence="2"/>
<dbReference type="GO" id="GO:0005524">
    <property type="term" value="F:ATP binding"/>
    <property type="evidence" value="ECO:0007669"/>
    <property type="project" value="UniProtKB-KW"/>
</dbReference>
<dbReference type="PROSITE" id="PS50082">
    <property type="entry name" value="WD_REPEATS_2"/>
    <property type="match status" value="2"/>
</dbReference>
<dbReference type="InterPro" id="IPR045162">
    <property type="entry name" value="Vps15-like"/>
</dbReference>
<dbReference type="InterPro" id="IPR011047">
    <property type="entry name" value="Quinoprotein_ADH-like_sf"/>
</dbReference>
<evidence type="ECO:0000256" key="3">
    <source>
        <dbReference type="ARBA" id="ARBA00022527"/>
    </source>
</evidence>
<dbReference type="InterPro" id="IPR000719">
    <property type="entry name" value="Prot_kinase_dom"/>
</dbReference>
<evidence type="ECO:0000256" key="4">
    <source>
        <dbReference type="ARBA" id="ARBA00022574"/>
    </source>
</evidence>
<evidence type="ECO:0000256" key="8">
    <source>
        <dbReference type="ARBA" id="ARBA00022777"/>
    </source>
</evidence>
<keyword evidence="3" id="KW-0723">Serine/threonine-protein kinase</keyword>
<feature type="repeat" description="WD" evidence="10">
    <location>
        <begin position="1595"/>
        <end position="1628"/>
    </location>
</feature>
<dbReference type="GO" id="GO:0071561">
    <property type="term" value="C:nucleus-vacuole junction"/>
    <property type="evidence" value="ECO:0007669"/>
    <property type="project" value="TreeGrafter"/>
</dbReference>
<dbReference type="InterPro" id="IPR015943">
    <property type="entry name" value="WD40/YVTN_repeat-like_dom_sf"/>
</dbReference>
<keyword evidence="7" id="KW-0547">Nucleotide-binding</keyword>
<evidence type="ECO:0000256" key="10">
    <source>
        <dbReference type="PROSITE-ProRule" id="PRU00221"/>
    </source>
</evidence>
<evidence type="ECO:0000256" key="5">
    <source>
        <dbReference type="ARBA" id="ARBA00022679"/>
    </source>
</evidence>
<dbReference type="PANTHER" id="PTHR17583:SF0">
    <property type="entry name" value="PHOSPHOINOSITIDE 3-KINASE REGULATORY SUBUNIT 4"/>
    <property type="match status" value="1"/>
</dbReference>
<dbReference type="SUPFAM" id="SSF50978">
    <property type="entry name" value="WD40 repeat-like"/>
    <property type="match status" value="3"/>
</dbReference>
<protein>
    <recommendedName>
        <fullName evidence="2">non-specific serine/threonine protein kinase</fullName>
        <ecNumber evidence="2">2.7.11.1</ecNumber>
    </recommendedName>
</protein>
<dbReference type="SUPFAM" id="SSF50998">
    <property type="entry name" value="Quinoprotein alcohol dehydrogenase-like"/>
    <property type="match status" value="1"/>
</dbReference>
<dbReference type="InterPro" id="IPR016024">
    <property type="entry name" value="ARM-type_fold"/>
</dbReference>
<evidence type="ECO:0000256" key="1">
    <source>
        <dbReference type="ARBA" id="ARBA00004419"/>
    </source>
</evidence>
<dbReference type="InterPro" id="IPR011009">
    <property type="entry name" value="Kinase-like_dom_sf"/>
</dbReference>
<dbReference type="PROSITE" id="PS00108">
    <property type="entry name" value="PROTEIN_KINASE_ST"/>
    <property type="match status" value="1"/>
</dbReference>
<dbReference type="EMBL" id="NWSH01000561">
    <property type="protein sequence ID" value="PCG75644.1"/>
    <property type="molecule type" value="Genomic_DNA"/>
</dbReference>